<dbReference type="AlphaFoldDB" id="A0A9Q3CC29"/>
<dbReference type="EMBL" id="AVOT02006230">
    <property type="protein sequence ID" value="MBW0481068.1"/>
    <property type="molecule type" value="Genomic_DNA"/>
</dbReference>
<dbReference type="Proteomes" id="UP000765509">
    <property type="component" value="Unassembled WGS sequence"/>
</dbReference>
<reference evidence="1" key="1">
    <citation type="submission" date="2021-03" db="EMBL/GenBank/DDBJ databases">
        <title>Draft genome sequence of rust myrtle Austropuccinia psidii MF-1, a brazilian biotype.</title>
        <authorList>
            <person name="Quecine M.C."/>
            <person name="Pachon D.M.R."/>
            <person name="Bonatelli M.L."/>
            <person name="Correr F.H."/>
            <person name="Franceschini L.M."/>
            <person name="Leite T.F."/>
            <person name="Margarido G.R.A."/>
            <person name="Almeida C.A."/>
            <person name="Ferrarezi J.A."/>
            <person name="Labate C.A."/>
        </authorList>
    </citation>
    <scope>NUCLEOTIDE SEQUENCE</scope>
    <source>
        <strain evidence="1">MF-1</strain>
    </source>
</reference>
<evidence type="ECO:0000313" key="1">
    <source>
        <dbReference type="EMBL" id="MBW0481068.1"/>
    </source>
</evidence>
<accession>A0A9Q3CC29</accession>
<proteinExistence type="predicted"/>
<comment type="caution">
    <text evidence="1">The sequence shown here is derived from an EMBL/GenBank/DDBJ whole genome shotgun (WGS) entry which is preliminary data.</text>
</comment>
<evidence type="ECO:0000313" key="2">
    <source>
        <dbReference type="Proteomes" id="UP000765509"/>
    </source>
</evidence>
<name>A0A9Q3CC29_9BASI</name>
<gene>
    <name evidence="1" type="ORF">O181_020783</name>
</gene>
<organism evidence="1 2">
    <name type="scientific">Austropuccinia psidii MF-1</name>
    <dbReference type="NCBI Taxonomy" id="1389203"/>
    <lineage>
        <taxon>Eukaryota</taxon>
        <taxon>Fungi</taxon>
        <taxon>Dikarya</taxon>
        <taxon>Basidiomycota</taxon>
        <taxon>Pucciniomycotina</taxon>
        <taxon>Pucciniomycetes</taxon>
        <taxon>Pucciniales</taxon>
        <taxon>Sphaerophragmiaceae</taxon>
        <taxon>Austropuccinia</taxon>
    </lineage>
</organism>
<keyword evidence="2" id="KW-1185">Reference proteome</keyword>
<protein>
    <submittedName>
        <fullName evidence="1">Uncharacterized protein</fullName>
    </submittedName>
</protein>
<sequence length="237" mass="27041">MVPPSPDGESSKVRVRATPLYKSVIFFFGFCQFSIRTHTFNVHWVCPFDRSSCQISFSRTSSMKFSRPTLSLNQRRCIYYAARHPIRRSMFSSTSAKSLSAHSKLFAQPFINPTHQAPQCLEPPPHAGPSNEFDIALLLKDLKALTLAAQMSPSPQVFSRVKVLWKQWHQFLMTPKGKEVDPATLHDVTHAFLFLNPTKTFRWVGFAALKSQNWSMIRRLITLNKLKPSDMVVLVKS</sequence>